<dbReference type="EMBL" id="JADCSA010000006">
    <property type="protein sequence ID" value="MBE7324662.1"/>
    <property type="molecule type" value="Genomic_DNA"/>
</dbReference>
<name>A0ABR9RU05_9ACTN</name>
<comment type="caution">
    <text evidence="6">The sequence shown here is derived from an EMBL/GenBank/DDBJ whole genome shotgun (WGS) entry which is preliminary data.</text>
</comment>
<evidence type="ECO:0000256" key="2">
    <source>
        <dbReference type="ARBA" id="ARBA00022741"/>
    </source>
</evidence>
<sequence length="817" mass="86407">MSQAAREHVVVINRYGRALAPYESYIDHDTVAVSYISVPAAAAEVPPTAASSVVVETSGALVNDADDRAVIVDAARRLVERHGPLCAVVALHEGDLDVAAEVREALGVPGDRPDDLAPFRDKYEMHRLATEAGLRAPATSPARDADDVLAFGARHGWPVVLKPRGGTGSTGVRRLSGPSEVHRIDPDEDLVVQSFVDAPIVHVDGLFDGRQLVVPRVSRYLGTCMAYETGRSLGSFELEDPRTVKAAGDVVERLLGALTRRPVVFHAELFDLGDDEFSVVEVACRAGGAEIPMLWREVHGIDLLEVAVGLQVGRPLEDLVGDGTTDADAVGGWLLVPPQVNRPCIVEAVDTAGAERSAASASVPAPGTMIHAGGGYANAARFRFAGATSQVVEEQVRAAAERVRLTCVPVPEDVLVLVGSGGEAYREYAMASAARKARVSLVNRSPATWQRAYCDATYHRTSAEGMAEIVSSKVAELAGGPAVGVMTWDESVVGEVAQLADEIGVPGASAEGVANCRDKFRTRTTLEREEGLGVRFRLVHDLAGGRAAADDLGFPLVLKPRSLAGSAGVTRVDSLAQLEQAYNTVASSGFPGLMNEAGVLVEEYLDGTELSVDCTVVDGIATAANVAHKRVGYAPSFEEVGHVVRPWRHEPWAGDVQELMLKVHARLGIVAGVTHAEVRLTSAGPRLVELNCRLGGDFIPLLGELATGVDLVGCAVDIALGRSPEHMPLRDSVAQVVFLYPERDCVVAEVDMTGCAEVDGIHSAIPLARPGQKLVLPPRAAVGRFGALIAVGDSVEETDRALAEATTRAVFRAEPDD</sequence>
<dbReference type="PANTHER" id="PTHR43585">
    <property type="entry name" value="FUMIPYRROLE BIOSYNTHESIS PROTEIN C"/>
    <property type="match status" value="1"/>
</dbReference>
<dbReference type="PANTHER" id="PTHR43585:SF2">
    <property type="entry name" value="ATP-GRASP ENZYME FSQD"/>
    <property type="match status" value="1"/>
</dbReference>
<feature type="domain" description="ATP-grasp" evidence="5">
    <location>
        <begin position="523"/>
        <end position="720"/>
    </location>
</feature>
<dbReference type="Proteomes" id="UP000756387">
    <property type="component" value="Unassembled WGS sequence"/>
</dbReference>
<dbReference type="RefSeq" id="WP_193637983.1">
    <property type="nucleotide sequence ID" value="NZ_JADCSA010000006.1"/>
</dbReference>
<evidence type="ECO:0000259" key="5">
    <source>
        <dbReference type="PROSITE" id="PS50975"/>
    </source>
</evidence>
<keyword evidence="3 4" id="KW-0067">ATP-binding</keyword>
<feature type="domain" description="ATP-grasp" evidence="5">
    <location>
        <begin position="126"/>
        <end position="312"/>
    </location>
</feature>
<dbReference type="PROSITE" id="PS50975">
    <property type="entry name" value="ATP_GRASP"/>
    <property type="match status" value="2"/>
</dbReference>
<evidence type="ECO:0000256" key="3">
    <source>
        <dbReference type="ARBA" id="ARBA00022840"/>
    </source>
</evidence>
<dbReference type="InterPro" id="IPR011761">
    <property type="entry name" value="ATP-grasp"/>
</dbReference>
<dbReference type="Gene3D" id="3.30.470.20">
    <property type="entry name" value="ATP-grasp fold, B domain"/>
    <property type="match status" value="2"/>
</dbReference>
<gene>
    <name evidence="6" type="ORF">IEQ44_08350</name>
</gene>
<organism evidence="6 7">
    <name type="scientific">Nocardioides malaquae</name>
    <dbReference type="NCBI Taxonomy" id="2773426"/>
    <lineage>
        <taxon>Bacteria</taxon>
        <taxon>Bacillati</taxon>
        <taxon>Actinomycetota</taxon>
        <taxon>Actinomycetes</taxon>
        <taxon>Propionibacteriales</taxon>
        <taxon>Nocardioidaceae</taxon>
        <taxon>Nocardioides</taxon>
    </lineage>
</organism>
<evidence type="ECO:0000313" key="6">
    <source>
        <dbReference type="EMBL" id="MBE7324662.1"/>
    </source>
</evidence>
<keyword evidence="1" id="KW-0436">Ligase</keyword>
<proteinExistence type="predicted"/>
<reference evidence="6 7" key="1">
    <citation type="submission" date="2020-10" db="EMBL/GenBank/DDBJ databases">
        <title>Nocardioides sp. isolated from sludge.</title>
        <authorList>
            <person name="Zhang X."/>
        </authorList>
    </citation>
    <scope>NUCLEOTIDE SEQUENCE [LARGE SCALE GENOMIC DNA]</scope>
    <source>
        <strain evidence="6 7">Y6</strain>
    </source>
</reference>
<keyword evidence="2 4" id="KW-0547">Nucleotide-binding</keyword>
<dbReference type="Gene3D" id="3.40.50.20">
    <property type="match status" value="1"/>
</dbReference>
<keyword evidence="7" id="KW-1185">Reference proteome</keyword>
<dbReference type="SUPFAM" id="SSF56059">
    <property type="entry name" value="Glutathione synthetase ATP-binding domain-like"/>
    <property type="match status" value="2"/>
</dbReference>
<protein>
    <submittedName>
        <fullName evidence="6">ATP-grasp domain-containing protein</fullName>
    </submittedName>
</protein>
<evidence type="ECO:0000256" key="4">
    <source>
        <dbReference type="PROSITE-ProRule" id="PRU00409"/>
    </source>
</evidence>
<dbReference type="Gene3D" id="3.30.1490.20">
    <property type="entry name" value="ATP-grasp fold, A domain"/>
    <property type="match status" value="1"/>
</dbReference>
<evidence type="ECO:0000313" key="7">
    <source>
        <dbReference type="Proteomes" id="UP000756387"/>
    </source>
</evidence>
<dbReference type="InterPro" id="IPR013815">
    <property type="entry name" value="ATP_grasp_subdomain_1"/>
</dbReference>
<evidence type="ECO:0000256" key="1">
    <source>
        <dbReference type="ARBA" id="ARBA00022598"/>
    </source>
</evidence>
<accession>A0ABR9RU05</accession>
<dbReference type="Pfam" id="PF13535">
    <property type="entry name" value="ATP-grasp_4"/>
    <property type="match status" value="1"/>
</dbReference>
<dbReference type="InterPro" id="IPR052032">
    <property type="entry name" value="ATP-dep_AA_Ligase"/>
</dbReference>
<dbReference type="SMART" id="SM01209">
    <property type="entry name" value="GARS_A"/>
    <property type="match status" value="1"/>
</dbReference>